<evidence type="ECO:0000256" key="1">
    <source>
        <dbReference type="SAM" id="MobiDB-lite"/>
    </source>
</evidence>
<feature type="region of interest" description="Disordered" evidence="1">
    <location>
        <begin position="244"/>
        <end position="277"/>
    </location>
</feature>
<feature type="compositionally biased region" description="Basic and acidic residues" evidence="1">
    <location>
        <begin position="263"/>
        <end position="277"/>
    </location>
</feature>
<comment type="caution">
    <text evidence="2">The sequence shown here is derived from an EMBL/GenBank/DDBJ whole genome shotgun (WGS) entry which is preliminary data.</text>
</comment>
<feature type="region of interest" description="Disordered" evidence="1">
    <location>
        <begin position="74"/>
        <end position="114"/>
    </location>
</feature>
<evidence type="ECO:0008006" key="4">
    <source>
        <dbReference type="Google" id="ProtNLM"/>
    </source>
</evidence>
<feature type="region of interest" description="Disordered" evidence="1">
    <location>
        <begin position="297"/>
        <end position="332"/>
    </location>
</feature>
<feature type="compositionally biased region" description="Low complexity" evidence="1">
    <location>
        <begin position="300"/>
        <end position="315"/>
    </location>
</feature>
<organism evidence="2 3">
    <name type="scientific">Rhizopus stolonifer</name>
    <name type="common">Rhizopus nigricans</name>
    <dbReference type="NCBI Taxonomy" id="4846"/>
    <lineage>
        <taxon>Eukaryota</taxon>
        <taxon>Fungi</taxon>
        <taxon>Fungi incertae sedis</taxon>
        <taxon>Mucoromycota</taxon>
        <taxon>Mucoromycotina</taxon>
        <taxon>Mucoromycetes</taxon>
        <taxon>Mucorales</taxon>
        <taxon>Mucorineae</taxon>
        <taxon>Rhizopodaceae</taxon>
        <taxon>Rhizopus</taxon>
    </lineage>
</organism>
<sequence>MGLKNDYRISAIVVLCKDCGQDVGLYPARHICSSSKNPQLPILCSSTTSPSFESWHHQEEETKNVPELISSFIPVKPTQVTRQPSDSSTESEKWSFFRSTSKNSNPETPEKEEHTSYLDAYALNLKRSISLRELNGSSATTHLQRAKTTTGKKAKENEKWKELIADKHKPGSKTSSSWFNIISSSTSQDIEYCSDQEDWEGETHVARIIREYHEEKHKARHTPLPSWLYDDRTPISALAQIPVTEQAHQEQVRLRREHSNRRRLWEASETRQPTQREREIQAMRATSITKDHDLYSKTNSISRSCSERVSNSSSRQKTSISPASNQHSLFNGSSRRLKAAQISGSFYDEDKLKNSHYLYRNSSGNTKGYI</sequence>
<feature type="compositionally biased region" description="Polar residues" evidence="1">
    <location>
        <begin position="97"/>
        <end position="107"/>
    </location>
</feature>
<proteinExistence type="predicted"/>
<protein>
    <recommendedName>
        <fullName evidence="4">Mso1 N-terminal domain-containing protein</fullName>
    </recommendedName>
</protein>
<keyword evidence="3" id="KW-1185">Reference proteome</keyword>
<gene>
    <name evidence="2" type="ORF">CU098_013123</name>
</gene>
<feature type="compositionally biased region" description="Polar residues" evidence="1">
    <location>
        <begin position="78"/>
        <end position="88"/>
    </location>
</feature>
<dbReference type="OrthoDB" id="2683368at2759"/>
<evidence type="ECO:0000313" key="2">
    <source>
        <dbReference type="EMBL" id="RCI07155.1"/>
    </source>
</evidence>
<feature type="compositionally biased region" description="Polar residues" evidence="1">
    <location>
        <begin position="316"/>
        <end position="332"/>
    </location>
</feature>
<reference evidence="2 3" key="1">
    <citation type="journal article" date="2018" name="G3 (Bethesda)">
        <title>Phylogenetic and Phylogenomic Definition of Rhizopus Species.</title>
        <authorList>
            <person name="Gryganskyi A.P."/>
            <person name="Golan J."/>
            <person name="Dolatabadi S."/>
            <person name="Mondo S."/>
            <person name="Robb S."/>
            <person name="Idnurm A."/>
            <person name="Muszewska A."/>
            <person name="Steczkiewicz K."/>
            <person name="Masonjones S."/>
            <person name="Liao H.L."/>
            <person name="Gajdeczka M.T."/>
            <person name="Anike F."/>
            <person name="Vuek A."/>
            <person name="Anishchenko I.M."/>
            <person name="Voigt K."/>
            <person name="de Hoog G.S."/>
            <person name="Smith M.E."/>
            <person name="Heitman J."/>
            <person name="Vilgalys R."/>
            <person name="Stajich J.E."/>
        </authorList>
    </citation>
    <scope>NUCLEOTIDE SEQUENCE [LARGE SCALE GENOMIC DNA]</scope>
    <source>
        <strain evidence="2 3">LSU 92-RS-03</strain>
    </source>
</reference>
<dbReference type="EMBL" id="PJQM01000024">
    <property type="protein sequence ID" value="RCI07155.1"/>
    <property type="molecule type" value="Genomic_DNA"/>
</dbReference>
<evidence type="ECO:0000313" key="3">
    <source>
        <dbReference type="Proteomes" id="UP000253551"/>
    </source>
</evidence>
<accession>A0A367KY92</accession>
<name>A0A367KY92_RHIST</name>
<dbReference type="Proteomes" id="UP000253551">
    <property type="component" value="Unassembled WGS sequence"/>
</dbReference>
<dbReference type="AlphaFoldDB" id="A0A367KY92"/>